<dbReference type="AlphaFoldDB" id="A0A4R1L924"/>
<evidence type="ECO:0000256" key="1">
    <source>
        <dbReference type="ARBA" id="ARBA00023015"/>
    </source>
</evidence>
<keyword evidence="6" id="KW-1185">Reference proteome</keyword>
<dbReference type="PANTHER" id="PTHR30204">
    <property type="entry name" value="REDOX-CYCLING DRUG-SENSING TRANSCRIPTIONAL ACTIVATOR SOXR"/>
    <property type="match status" value="1"/>
</dbReference>
<dbReference type="SMART" id="SM00422">
    <property type="entry name" value="HTH_MERR"/>
    <property type="match status" value="1"/>
</dbReference>
<dbReference type="InterPro" id="IPR047057">
    <property type="entry name" value="MerR_fam"/>
</dbReference>
<dbReference type="OrthoDB" id="9791488at2"/>
<sequence length="136" mass="15421">MDSLTISEVAKQAGINLQTIRYYERQGLLAPSSRTEAGYRIFSSESVWRIRFIKRAQGLGFSLKEIKDLLFLRIDAHTTQADIRKRTQAKIADVEQKIRHLQAIHTSLLRMAQDCSGCGPLKNCPILESLDGKEFV</sequence>
<gene>
    <name evidence="5" type="ORF">C7378_2473</name>
</gene>
<dbReference type="GO" id="GO:0003700">
    <property type="term" value="F:DNA-binding transcription factor activity"/>
    <property type="evidence" value="ECO:0007669"/>
    <property type="project" value="InterPro"/>
</dbReference>
<dbReference type="PROSITE" id="PS00552">
    <property type="entry name" value="HTH_MERR_1"/>
    <property type="match status" value="1"/>
</dbReference>
<dbReference type="InterPro" id="IPR000551">
    <property type="entry name" value="MerR-type_HTH_dom"/>
</dbReference>
<comment type="caution">
    <text evidence="5">The sequence shown here is derived from an EMBL/GenBank/DDBJ whole genome shotgun (WGS) entry which is preliminary data.</text>
</comment>
<dbReference type="EMBL" id="SMGK01000003">
    <property type="protein sequence ID" value="TCK72879.1"/>
    <property type="molecule type" value="Genomic_DNA"/>
</dbReference>
<organism evidence="5 6">
    <name type="scientific">Acidipila rosea</name>
    <dbReference type="NCBI Taxonomy" id="768535"/>
    <lineage>
        <taxon>Bacteria</taxon>
        <taxon>Pseudomonadati</taxon>
        <taxon>Acidobacteriota</taxon>
        <taxon>Terriglobia</taxon>
        <taxon>Terriglobales</taxon>
        <taxon>Acidobacteriaceae</taxon>
        <taxon>Acidipila</taxon>
    </lineage>
</organism>
<dbReference type="SUPFAM" id="SSF46955">
    <property type="entry name" value="Putative DNA-binding domain"/>
    <property type="match status" value="1"/>
</dbReference>
<proteinExistence type="predicted"/>
<dbReference type="Gene3D" id="1.10.1660.10">
    <property type="match status" value="1"/>
</dbReference>
<name>A0A4R1L924_9BACT</name>
<keyword evidence="2" id="KW-0238">DNA-binding</keyword>
<evidence type="ECO:0000313" key="5">
    <source>
        <dbReference type="EMBL" id="TCK72879.1"/>
    </source>
</evidence>
<dbReference type="PRINTS" id="PR00040">
    <property type="entry name" value="HTHMERR"/>
</dbReference>
<evidence type="ECO:0000256" key="2">
    <source>
        <dbReference type="ARBA" id="ARBA00023125"/>
    </source>
</evidence>
<accession>A0A4R1L924</accession>
<dbReference type="InterPro" id="IPR009061">
    <property type="entry name" value="DNA-bd_dom_put_sf"/>
</dbReference>
<dbReference type="CDD" id="cd04770">
    <property type="entry name" value="HTH_HMRTR"/>
    <property type="match status" value="1"/>
</dbReference>
<dbReference type="PROSITE" id="PS50937">
    <property type="entry name" value="HTH_MERR_2"/>
    <property type="match status" value="1"/>
</dbReference>
<dbReference type="GO" id="GO:0003677">
    <property type="term" value="F:DNA binding"/>
    <property type="evidence" value="ECO:0007669"/>
    <property type="project" value="UniProtKB-KW"/>
</dbReference>
<evidence type="ECO:0000256" key="3">
    <source>
        <dbReference type="ARBA" id="ARBA00023163"/>
    </source>
</evidence>
<dbReference type="RefSeq" id="WP_131996887.1">
    <property type="nucleotide sequence ID" value="NZ_SMGK01000003.1"/>
</dbReference>
<dbReference type="Pfam" id="PF13411">
    <property type="entry name" value="MerR_1"/>
    <property type="match status" value="1"/>
</dbReference>
<evidence type="ECO:0000313" key="6">
    <source>
        <dbReference type="Proteomes" id="UP000295210"/>
    </source>
</evidence>
<dbReference type="Proteomes" id="UP000295210">
    <property type="component" value="Unassembled WGS sequence"/>
</dbReference>
<feature type="domain" description="HTH merR-type" evidence="4">
    <location>
        <begin position="3"/>
        <end position="72"/>
    </location>
</feature>
<keyword evidence="3" id="KW-0804">Transcription</keyword>
<reference evidence="5 6" key="1">
    <citation type="submission" date="2019-03" db="EMBL/GenBank/DDBJ databases">
        <title>Genomic Encyclopedia of Type Strains, Phase IV (KMG-IV): sequencing the most valuable type-strain genomes for metagenomic binning, comparative biology and taxonomic classification.</title>
        <authorList>
            <person name="Goeker M."/>
        </authorList>
    </citation>
    <scope>NUCLEOTIDE SEQUENCE [LARGE SCALE GENOMIC DNA]</scope>
    <source>
        <strain evidence="5 6">DSM 103428</strain>
    </source>
</reference>
<evidence type="ECO:0000259" key="4">
    <source>
        <dbReference type="PROSITE" id="PS50937"/>
    </source>
</evidence>
<keyword evidence="1" id="KW-0805">Transcription regulation</keyword>
<dbReference type="PANTHER" id="PTHR30204:SF94">
    <property type="entry name" value="HEAVY METAL-DEPENDENT TRANSCRIPTIONAL REGULATOR HI_0293-RELATED"/>
    <property type="match status" value="1"/>
</dbReference>
<protein>
    <submittedName>
        <fullName evidence="5">MerR family mercuric resistance operon transcriptional regulator</fullName>
    </submittedName>
</protein>